<evidence type="ECO:0000259" key="7">
    <source>
        <dbReference type="Pfam" id="PF23559"/>
    </source>
</evidence>
<dbReference type="SUPFAM" id="SSF52058">
    <property type="entry name" value="L domain-like"/>
    <property type="match status" value="1"/>
</dbReference>
<evidence type="ECO:0000259" key="6">
    <source>
        <dbReference type="Pfam" id="PF18052"/>
    </source>
</evidence>
<dbReference type="GO" id="GO:0005524">
    <property type="term" value="F:ATP binding"/>
    <property type="evidence" value="ECO:0007669"/>
    <property type="project" value="UniProtKB-KW"/>
</dbReference>
<sequence length="738" mass="85278">MAEQIPYAVAASLIDRLGSAVLREFGRIYGVMEELERLKNTIESIRAVLLDAEDKQEEQNHAVQNWVRRLKDVLFPADDLLDEFVIQDMIHKRDEPHQNKLTKVLHSFSPNNIAFRRDMAHEIEKIQKMFNDVVRDMSGLNLNPNVVVVQKINIERRETSSYVSESDILGREDDKKKIIVLLRQPNEVQNVSLVAIVGIGGLGKTTLAQLVYSDVEVQNLFEKSMWVYVSNNFDVKTIVKNMLMSLTKNKIDDTLSLDNLQIMLRNNLTDKRYLLVLDDVWNESYEKWAQLRTYLTCGAQGSKIVVTTRSTMVVQTMGIRVPYVLNGLLLEESCNLLKKIAFWDDTVGLNQTFESIGKKIAEKCKGVPLAIRSLGGILQSKSDEKEWIDVLRGDFWKLCEDKDSILPVLKLSYLNLSPQQRQCFAYCSLYPKGWKFNKDELIQMWMAQSYLDCSIEGQCMEDVGFRYLPPLERLPFLKSLEILVFDDLEYIYYEEPILHESFFPSLKRLHIWECRKMVGWRRMGDDFFNDTNTSHHLLLPQFPCLSFLEISRCPMLTRMPTFPNIKSLSLSGYIAEILEATLSIAASQHSIGCTPLSMLKSLRIHETIMDVKNVPQDWWQNLTSLKNLEFNYLSSQHFQVIEFKDDINYLPSLQNITFKVCIDLKALPDWICNISSLQHIKIVYCTNLSLLPERMPHLTNLRTLEIIDSPLLVEECRTKTSATWPKISHIPNIIIKSD</sequence>
<keyword evidence="1" id="KW-0677">Repeat</keyword>
<proteinExistence type="predicted"/>
<evidence type="ECO:0000256" key="4">
    <source>
        <dbReference type="ARBA" id="ARBA00022840"/>
    </source>
</evidence>
<dbReference type="Gene3D" id="1.20.5.4130">
    <property type="match status" value="1"/>
</dbReference>
<evidence type="ECO:0000259" key="5">
    <source>
        <dbReference type="Pfam" id="PF00931"/>
    </source>
</evidence>
<dbReference type="InterPro" id="IPR027417">
    <property type="entry name" value="P-loop_NTPase"/>
</dbReference>
<accession>A0A2Z6LXU6</accession>
<organism evidence="8 9">
    <name type="scientific">Trifolium subterraneum</name>
    <name type="common">Subterranean clover</name>
    <dbReference type="NCBI Taxonomy" id="3900"/>
    <lineage>
        <taxon>Eukaryota</taxon>
        <taxon>Viridiplantae</taxon>
        <taxon>Streptophyta</taxon>
        <taxon>Embryophyta</taxon>
        <taxon>Tracheophyta</taxon>
        <taxon>Spermatophyta</taxon>
        <taxon>Magnoliopsida</taxon>
        <taxon>eudicotyledons</taxon>
        <taxon>Gunneridae</taxon>
        <taxon>Pentapetalae</taxon>
        <taxon>rosids</taxon>
        <taxon>fabids</taxon>
        <taxon>Fabales</taxon>
        <taxon>Fabaceae</taxon>
        <taxon>Papilionoideae</taxon>
        <taxon>50 kb inversion clade</taxon>
        <taxon>NPAAA clade</taxon>
        <taxon>Hologalegina</taxon>
        <taxon>IRL clade</taxon>
        <taxon>Trifolieae</taxon>
        <taxon>Trifolium</taxon>
    </lineage>
</organism>
<dbReference type="Gene3D" id="3.40.50.300">
    <property type="entry name" value="P-loop containing nucleotide triphosphate hydrolases"/>
    <property type="match status" value="1"/>
</dbReference>
<dbReference type="PRINTS" id="PR00364">
    <property type="entry name" value="DISEASERSIST"/>
</dbReference>
<dbReference type="FunFam" id="3.40.50.300:FF:001091">
    <property type="entry name" value="Probable disease resistance protein At1g61300"/>
    <property type="match status" value="1"/>
</dbReference>
<dbReference type="InterPro" id="IPR038005">
    <property type="entry name" value="RX-like_CC"/>
</dbReference>
<gene>
    <name evidence="8" type="ORF">TSUD_355430</name>
</gene>
<dbReference type="SUPFAM" id="SSF52540">
    <property type="entry name" value="P-loop containing nucleoside triphosphate hydrolases"/>
    <property type="match status" value="1"/>
</dbReference>
<dbReference type="Gene3D" id="1.10.8.430">
    <property type="entry name" value="Helical domain of apoptotic protease-activating factors"/>
    <property type="match status" value="1"/>
</dbReference>
<feature type="domain" description="Disease resistance protein winged helix" evidence="7">
    <location>
        <begin position="429"/>
        <end position="478"/>
    </location>
</feature>
<dbReference type="Pfam" id="PF18052">
    <property type="entry name" value="Rx_N"/>
    <property type="match status" value="1"/>
</dbReference>
<dbReference type="PANTHER" id="PTHR36766">
    <property type="entry name" value="PLANT BROAD-SPECTRUM MILDEW RESISTANCE PROTEIN RPW8"/>
    <property type="match status" value="1"/>
</dbReference>
<keyword evidence="4" id="KW-0067">ATP-binding</keyword>
<dbReference type="GO" id="GO:0051707">
    <property type="term" value="P:response to other organism"/>
    <property type="evidence" value="ECO:0007669"/>
    <property type="project" value="UniProtKB-ARBA"/>
</dbReference>
<evidence type="ECO:0000313" key="9">
    <source>
        <dbReference type="Proteomes" id="UP000242715"/>
    </source>
</evidence>
<evidence type="ECO:0000256" key="2">
    <source>
        <dbReference type="ARBA" id="ARBA00022741"/>
    </source>
</evidence>
<reference evidence="9" key="1">
    <citation type="journal article" date="2017" name="Front. Plant Sci.">
        <title>Climate Clever Clovers: New Paradigm to Reduce the Environmental Footprint of Ruminants by Breeding Low Methanogenic Forages Utilizing Haplotype Variation.</title>
        <authorList>
            <person name="Kaur P."/>
            <person name="Appels R."/>
            <person name="Bayer P.E."/>
            <person name="Keeble-Gagnere G."/>
            <person name="Wang J."/>
            <person name="Hirakawa H."/>
            <person name="Shirasawa K."/>
            <person name="Vercoe P."/>
            <person name="Stefanova K."/>
            <person name="Durmic Z."/>
            <person name="Nichols P."/>
            <person name="Revell C."/>
            <person name="Isobe S.N."/>
            <person name="Edwards D."/>
            <person name="Erskine W."/>
        </authorList>
    </citation>
    <scope>NUCLEOTIDE SEQUENCE [LARGE SCALE GENOMIC DNA]</scope>
    <source>
        <strain evidence="9">cv. Daliak</strain>
    </source>
</reference>
<dbReference type="Pfam" id="PF23559">
    <property type="entry name" value="WHD_DRP"/>
    <property type="match status" value="1"/>
</dbReference>
<dbReference type="EMBL" id="DF973296">
    <property type="protein sequence ID" value="GAU24714.1"/>
    <property type="molecule type" value="Genomic_DNA"/>
</dbReference>
<keyword evidence="9" id="KW-1185">Reference proteome</keyword>
<dbReference type="InterPro" id="IPR032675">
    <property type="entry name" value="LRR_dom_sf"/>
</dbReference>
<keyword evidence="2" id="KW-0547">Nucleotide-binding</keyword>
<evidence type="ECO:0000256" key="1">
    <source>
        <dbReference type="ARBA" id="ARBA00022737"/>
    </source>
</evidence>
<feature type="domain" description="NB-ARC" evidence="5">
    <location>
        <begin position="172"/>
        <end position="342"/>
    </location>
</feature>
<dbReference type="InterPro" id="IPR042197">
    <property type="entry name" value="Apaf_helical"/>
</dbReference>
<dbReference type="InterPro" id="IPR058922">
    <property type="entry name" value="WHD_DRP"/>
</dbReference>
<dbReference type="Proteomes" id="UP000242715">
    <property type="component" value="Unassembled WGS sequence"/>
</dbReference>
<keyword evidence="3" id="KW-0611">Plant defense</keyword>
<evidence type="ECO:0000256" key="3">
    <source>
        <dbReference type="ARBA" id="ARBA00022821"/>
    </source>
</evidence>
<dbReference type="Pfam" id="PF00931">
    <property type="entry name" value="NB-ARC"/>
    <property type="match status" value="1"/>
</dbReference>
<dbReference type="AlphaFoldDB" id="A0A2Z6LXU6"/>
<dbReference type="CDD" id="cd14798">
    <property type="entry name" value="RX-CC_like"/>
    <property type="match status" value="1"/>
</dbReference>
<dbReference type="Gene3D" id="3.80.10.10">
    <property type="entry name" value="Ribonuclease Inhibitor"/>
    <property type="match status" value="2"/>
</dbReference>
<dbReference type="InterPro" id="IPR041118">
    <property type="entry name" value="Rx_N"/>
</dbReference>
<evidence type="ECO:0000313" key="8">
    <source>
        <dbReference type="EMBL" id="GAU24714.1"/>
    </source>
</evidence>
<feature type="domain" description="Disease resistance N-terminal" evidence="6">
    <location>
        <begin position="11"/>
        <end position="97"/>
    </location>
</feature>
<name>A0A2Z6LXU6_TRISU</name>
<dbReference type="OrthoDB" id="1414483at2759"/>
<dbReference type="PANTHER" id="PTHR36766:SF40">
    <property type="entry name" value="DISEASE RESISTANCE PROTEIN RGA3"/>
    <property type="match status" value="1"/>
</dbReference>
<dbReference type="GO" id="GO:0006952">
    <property type="term" value="P:defense response"/>
    <property type="evidence" value="ECO:0007669"/>
    <property type="project" value="UniProtKB-KW"/>
</dbReference>
<protein>
    <submittedName>
        <fullName evidence="8">Uncharacterized protein</fullName>
    </submittedName>
</protein>
<dbReference type="InterPro" id="IPR002182">
    <property type="entry name" value="NB-ARC"/>
</dbReference>
<dbReference type="GO" id="GO:0043531">
    <property type="term" value="F:ADP binding"/>
    <property type="evidence" value="ECO:0007669"/>
    <property type="project" value="InterPro"/>
</dbReference>